<reference evidence="1 2" key="1">
    <citation type="submission" date="2016-02" db="EMBL/GenBank/DDBJ databases">
        <title>Genome analysis of coral dinoflagellate symbionts highlights evolutionary adaptations to a symbiotic lifestyle.</title>
        <authorList>
            <person name="Aranda M."/>
            <person name="Li Y."/>
            <person name="Liew Y.J."/>
            <person name="Baumgarten S."/>
            <person name="Simakov O."/>
            <person name="Wilson M."/>
            <person name="Piel J."/>
            <person name="Ashoor H."/>
            <person name="Bougouffa S."/>
            <person name="Bajic V.B."/>
            <person name="Ryu T."/>
            <person name="Ravasi T."/>
            <person name="Bayer T."/>
            <person name="Micklem G."/>
            <person name="Kim H."/>
            <person name="Bhak J."/>
            <person name="Lajeunesse T.C."/>
            <person name="Voolstra C.R."/>
        </authorList>
    </citation>
    <scope>NUCLEOTIDE SEQUENCE [LARGE SCALE GENOMIC DNA]</scope>
    <source>
        <strain evidence="1 2">CCMP2467</strain>
    </source>
</reference>
<comment type="caution">
    <text evidence="1">The sequence shown here is derived from an EMBL/GenBank/DDBJ whole genome shotgun (WGS) entry which is preliminary data.</text>
</comment>
<accession>A0A1Q9CK16</accession>
<organism evidence="1 2">
    <name type="scientific">Symbiodinium microadriaticum</name>
    <name type="common">Dinoflagellate</name>
    <name type="synonym">Zooxanthella microadriatica</name>
    <dbReference type="NCBI Taxonomy" id="2951"/>
    <lineage>
        <taxon>Eukaryota</taxon>
        <taxon>Sar</taxon>
        <taxon>Alveolata</taxon>
        <taxon>Dinophyceae</taxon>
        <taxon>Suessiales</taxon>
        <taxon>Symbiodiniaceae</taxon>
        <taxon>Symbiodinium</taxon>
    </lineage>
</organism>
<dbReference type="Proteomes" id="UP000186817">
    <property type="component" value="Unassembled WGS sequence"/>
</dbReference>
<evidence type="ECO:0000313" key="2">
    <source>
        <dbReference type="Proteomes" id="UP000186817"/>
    </source>
</evidence>
<dbReference type="OrthoDB" id="10407859at2759"/>
<dbReference type="EMBL" id="LSRX01001127">
    <property type="protein sequence ID" value="OLP83281.1"/>
    <property type="molecule type" value="Genomic_DNA"/>
</dbReference>
<proteinExistence type="predicted"/>
<gene>
    <name evidence="1" type="ORF">AK812_SmicGene35972</name>
</gene>
<dbReference type="AlphaFoldDB" id="A0A1Q9CK16"/>
<keyword evidence="2" id="KW-1185">Reference proteome</keyword>
<name>A0A1Q9CK16_SYMMI</name>
<evidence type="ECO:0000313" key="1">
    <source>
        <dbReference type="EMBL" id="OLP83281.1"/>
    </source>
</evidence>
<protein>
    <submittedName>
        <fullName evidence="1">Uncharacterized protein</fullName>
    </submittedName>
</protein>
<sequence length="224" mass="24338">MDTFRQVRDTPTRYWDFALDQLSTPAIRGLLSCPRRRLVTPDSRANLNPAVSSWARSQHGLLANWRGCDGGGGGGGEPFDVHGDGVGVLAMIRQCSVMTVINLAMTAMVTMAYHDDIEAGLELDDRGCHGGDGDVGAYDGFKNGNDSHGGRLSIRGQTRRRSFHAEGTNTRLLRQAASGKSKIAVSFATSLDIFWTHRDQGRKFNVACWSLLRSQATCTVGDAH</sequence>